<accession>A0A657Q1D5</accession>
<dbReference type="EMBL" id="MUIE01000218">
    <property type="protein sequence ID" value="OQX34577.1"/>
    <property type="molecule type" value="Genomic_DNA"/>
</dbReference>
<reference evidence="2 4" key="2">
    <citation type="submission" date="2018-01" db="EMBL/GenBank/DDBJ databases">
        <title>Novel co-symbiosis in the lucinid bivalve Phacoides pectinatus.</title>
        <authorList>
            <person name="Lim S.J."/>
            <person name="Davis B.G."/>
            <person name="Gill D.E."/>
            <person name="Engel A.S."/>
            <person name="Anderson L.C."/>
            <person name="Campbell B.J."/>
        </authorList>
    </citation>
    <scope>NUCLEOTIDE SEQUENCE [LARGE SCALE GENOMIC DNA]</scope>
    <source>
        <strain evidence="2">N3_P5</strain>
    </source>
</reference>
<proteinExistence type="predicted"/>
<protein>
    <submittedName>
        <fullName evidence="1">Uncharacterized protein</fullName>
    </submittedName>
</protein>
<reference evidence="1 3" key="1">
    <citation type="submission" date="2017-02" db="EMBL/GenBank/DDBJ databases">
        <title>Novel co-symbiosis in the unique lucinid bivalve Phacoides pectinatus.</title>
        <authorList>
            <person name="Lim S.J."/>
            <person name="Davis B.G."/>
            <person name="Gill D.E."/>
            <person name="Engel A.S."/>
            <person name="Anderson L.C."/>
            <person name="Campbell B.J."/>
        </authorList>
    </citation>
    <scope>NUCLEOTIDE SEQUENCE [LARGE SCALE GENOMIC DNA]</scope>
    <source>
        <strain evidence="1">LUC13016_P6</strain>
    </source>
</reference>
<comment type="caution">
    <text evidence="1">The sequence shown here is derived from an EMBL/GenBank/DDBJ whole genome shotgun (WGS) entry which is preliminary data.</text>
</comment>
<name>A0A657Q1D5_9GAMM</name>
<dbReference type="AlphaFoldDB" id="A0A657Q1D5"/>
<dbReference type="EMBL" id="PQCO01000169">
    <property type="protein sequence ID" value="PUE02982.1"/>
    <property type="molecule type" value="Genomic_DNA"/>
</dbReference>
<keyword evidence="3" id="KW-1185">Reference proteome</keyword>
<evidence type="ECO:0000313" key="1">
    <source>
        <dbReference type="EMBL" id="OQX34577.1"/>
    </source>
</evidence>
<dbReference type="Proteomes" id="UP000250928">
    <property type="component" value="Unassembled WGS sequence"/>
</dbReference>
<evidence type="ECO:0000313" key="3">
    <source>
        <dbReference type="Proteomes" id="UP000243361"/>
    </source>
</evidence>
<dbReference type="Proteomes" id="UP000243361">
    <property type="component" value="Unassembled WGS sequence"/>
</dbReference>
<evidence type="ECO:0000313" key="4">
    <source>
        <dbReference type="Proteomes" id="UP000250928"/>
    </source>
</evidence>
<gene>
    <name evidence="1" type="ORF">B0D84_03310</name>
    <name evidence="2" type="ORF">C3L24_05150</name>
</gene>
<evidence type="ECO:0000313" key="2">
    <source>
        <dbReference type="EMBL" id="PUE02982.1"/>
    </source>
</evidence>
<organism evidence="1 3">
    <name type="scientific">Candidatus Sedimenticola endophacoides</name>
    <dbReference type="NCBI Taxonomy" id="2548426"/>
    <lineage>
        <taxon>Bacteria</taxon>
        <taxon>Pseudomonadati</taxon>
        <taxon>Pseudomonadota</taxon>
        <taxon>Gammaproteobacteria</taxon>
        <taxon>Chromatiales</taxon>
        <taxon>Sedimenticolaceae</taxon>
        <taxon>Sedimenticola</taxon>
    </lineage>
</organism>
<sequence>MKYLQTETVLGDNECSDDAIESSALIELRIHELQDRIDALAPDAPREERYRLILDRTYALLQVNRFEEAWEAAHAILLPAIEAQLWMHAVECCDILFQAERDDSIKALAHGIWLGVTFPVDPELSVAMLQHLIDESPDRSDGAAVAAAAANYIVDLRAEGERREQLKFFAAQLLGSVARRHSQVEEQDIFDFWVQQLELDDPVKFLPRLAKVLDIITGGDWWFDRDALRAQIPQE</sequence>